<gene>
    <name evidence="3" type="ORF">ACFQPE_06430</name>
</gene>
<proteinExistence type="predicted"/>
<evidence type="ECO:0000313" key="3">
    <source>
        <dbReference type="EMBL" id="MFC7316434.1"/>
    </source>
</evidence>
<protein>
    <submittedName>
        <fullName evidence="3">DUF5817 family protein</fullName>
    </submittedName>
</protein>
<keyword evidence="4" id="KW-1185">Reference proteome</keyword>
<name>A0ABD6A8Y0_9EURY</name>
<dbReference type="Pfam" id="PF22798">
    <property type="entry name" value="DUF5817_CT"/>
    <property type="match status" value="1"/>
</dbReference>
<reference evidence="3 4" key="1">
    <citation type="journal article" date="2019" name="Int. J. Syst. Evol. Microbiol.">
        <title>The Global Catalogue of Microorganisms (GCM) 10K type strain sequencing project: providing services to taxonomists for standard genome sequencing and annotation.</title>
        <authorList>
            <consortium name="The Broad Institute Genomics Platform"/>
            <consortium name="The Broad Institute Genome Sequencing Center for Infectious Disease"/>
            <person name="Wu L."/>
            <person name="Ma J."/>
        </authorList>
    </citation>
    <scope>NUCLEOTIDE SEQUENCE [LARGE SCALE GENOMIC DNA]</scope>
    <source>
        <strain evidence="3 4">PSR21</strain>
    </source>
</reference>
<organism evidence="3 4">
    <name type="scientific">Halomarina halobia</name>
    <dbReference type="NCBI Taxonomy" id="3033386"/>
    <lineage>
        <taxon>Archaea</taxon>
        <taxon>Methanobacteriati</taxon>
        <taxon>Methanobacteriota</taxon>
        <taxon>Stenosarchaea group</taxon>
        <taxon>Halobacteria</taxon>
        <taxon>Halobacteriales</taxon>
        <taxon>Natronomonadaceae</taxon>
        <taxon>Halomarina</taxon>
    </lineage>
</organism>
<evidence type="ECO:0000259" key="1">
    <source>
        <dbReference type="Pfam" id="PF19134"/>
    </source>
</evidence>
<dbReference type="Pfam" id="PF19134">
    <property type="entry name" value="DUF5817"/>
    <property type="match status" value="1"/>
</dbReference>
<dbReference type="EMBL" id="JBHTBF010000002">
    <property type="protein sequence ID" value="MFC7316434.1"/>
    <property type="molecule type" value="Genomic_DNA"/>
</dbReference>
<dbReference type="InterPro" id="IPR053849">
    <property type="entry name" value="DUF5817_C"/>
</dbReference>
<dbReference type="Proteomes" id="UP001596547">
    <property type="component" value="Unassembled WGS sequence"/>
</dbReference>
<accession>A0ABD6A8Y0</accession>
<comment type="caution">
    <text evidence="3">The sequence shown here is derived from an EMBL/GenBank/DDBJ whole genome shotgun (WGS) entry which is preliminary data.</text>
</comment>
<dbReference type="InterPro" id="IPR043855">
    <property type="entry name" value="DUF5817"/>
</dbReference>
<dbReference type="GeneID" id="79313847"/>
<sequence>MYTVVGCPDCSALKIVEGRPETTRCPRCRRTTTFSKLRALYRSDDLDAAREIRARLLAERSGHADSYAEVGTFAATDADAEGTVVTDEEYLASGGVDPDAVREAGERAAGGTTSRSRREVVTDALSELDRPTEAEVVEYAAERDVPADYVRRALSKLHRRGEVSETNGRYRLL</sequence>
<dbReference type="AlphaFoldDB" id="A0ABD6A8Y0"/>
<evidence type="ECO:0000313" key="4">
    <source>
        <dbReference type="Proteomes" id="UP001596547"/>
    </source>
</evidence>
<evidence type="ECO:0000259" key="2">
    <source>
        <dbReference type="Pfam" id="PF22798"/>
    </source>
</evidence>
<dbReference type="Gene3D" id="3.90.820.10">
    <property type="entry name" value="Structural Genomics, Unknown Function 30-nov-00 1gh9 Mol_id"/>
    <property type="match status" value="1"/>
</dbReference>
<dbReference type="RefSeq" id="WP_276304308.1">
    <property type="nucleotide sequence ID" value="NZ_CP119992.1"/>
</dbReference>
<feature type="domain" description="DUF5817" evidence="1">
    <location>
        <begin position="2"/>
        <end position="58"/>
    </location>
</feature>
<feature type="domain" description="DUF5817" evidence="2">
    <location>
        <begin position="119"/>
        <end position="172"/>
    </location>
</feature>